<evidence type="ECO:0000313" key="2">
    <source>
        <dbReference type="Proteomes" id="UP001465153"/>
    </source>
</evidence>
<name>A0ABQ0ACP6_9GAMM</name>
<dbReference type="Proteomes" id="UP001465153">
    <property type="component" value="Unassembled WGS sequence"/>
</dbReference>
<dbReference type="RefSeq" id="WP_353303937.1">
    <property type="nucleotide sequence ID" value="NZ_BAABWN010000011.1"/>
</dbReference>
<comment type="caution">
    <text evidence="1">The sequence shown here is derived from an EMBL/GenBank/DDBJ whole genome shotgun (WGS) entry which is preliminary data.</text>
</comment>
<keyword evidence="2" id="KW-1185">Reference proteome</keyword>
<gene>
    <name evidence="1" type="ORF">NBRC116591_32170</name>
</gene>
<proteinExistence type="predicted"/>
<organism evidence="1 2">
    <name type="scientific">Sessilibacter corallicola</name>
    <dbReference type="NCBI Taxonomy" id="2904075"/>
    <lineage>
        <taxon>Bacteria</taxon>
        <taxon>Pseudomonadati</taxon>
        <taxon>Pseudomonadota</taxon>
        <taxon>Gammaproteobacteria</taxon>
        <taxon>Cellvibrionales</taxon>
        <taxon>Cellvibrionaceae</taxon>
        <taxon>Sessilibacter</taxon>
    </lineage>
</organism>
<evidence type="ECO:0008006" key="3">
    <source>
        <dbReference type="Google" id="ProtNLM"/>
    </source>
</evidence>
<sequence>MDLSIKEKVLSLAAFNKYMKYLESELSSGNLDEEEYSHMANDAALLEILISRFEDEVKK</sequence>
<dbReference type="EMBL" id="BAABWN010000011">
    <property type="protein sequence ID" value="GAA6169406.1"/>
    <property type="molecule type" value="Genomic_DNA"/>
</dbReference>
<reference evidence="1 2" key="1">
    <citation type="submission" date="2024-04" db="EMBL/GenBank/DDBJ databases">
        <title>Draft genome sequence of Sessilibacter corallicola NBRC 116591.</title>
        <authorList>
            <person name="Miyakawa T."/>
            <person name="Kusuya Y."/>
            <person name="Miura T."/>
        </authorList>
    </citation>
    <scope>NUCLEOTIDE SEQUENCE [LARGE SCALE GENOMIC DNA]</scope>
    <source>
        <strain evidence="1 2">KU-00831-HH</strain>
    </source>
</reference>
<accession>A0ABQ0ACP6</accession>
<evidence type="ECO:0000313" key="1">
    <source>
        <dbReference type="EMBL" id="GAA6169406.1"/>
    </source>
</evidence>
<protein>
    <recommendedName>
        <fullName evidence="3">Phage protein</fullName>
    </recommendedName>
</protein>